<organism evidence="17 18">
    <name type="scientific">Yersinia enterocolitica subsp. palearctica serotype O:3 (strain DSM 13030 / CIP 106945 / Y11)</name>
    <dbReference type="NCBI Taxonomy" id="930944"/>
    <lineage>
        <taxon>Bacteria</taxon>
        <taxon>Pseudomonadati</taxon>
        <taxon>Pseudomonadota</taxon>
        <taxon>Gammaproteobacteria</taxon>
        <taxon>Enterobacterales</taxon>
        <taxon>Yersiniaceae</taxon>
        <taxon>Yersinia</taxon>
    </lineage>
</organism>
<dbReference type="AlphaFoldDB" id="A0A0H3NLP4"/>
<evidence type="ECO:0000256" key="2">
    <source>
        <dbReference type="ARBA" id="ARBA00013332"/>
    </source>
</evidence>
<keyword evidence="4" id="KW-0963">Cytoplasm</keyword>
<evidence type="ECO:0000256" key="5">
    <source>
        <dbReference type="ARBA" id="ARBA00022553"/>
    </source>
</evidence>
<keyword evidence="7" id="KW-0902">Two-component regulatory system</keyword>
<evidence type="ECO:0000256" key="8">
    <source>
        <dbReference type="ARBA" id="ARBA00023015"/>
    </source>
</evidence>
<dbReference type="HOGENOM" id="CLU_000445_30_4_6"/>
<evidence type="ECO:0000256" key="9">
    <source>
        <dbReference type="ARBA" id="ARBA00023125"/>
    </source>
</evidence>
<proteinExistence type="predicted"/>
<dbReference type="GO" id="GO:0032993">
    <property type="term" value="C:protein-DNA complex"/>
    <property type="evidence" value="ECO:0007669"/>
    <property type="project" value="TreeGrafter"/>
</dbReference>
<dbReference type="CDD" id="cd00383">
    <property type="entry name" value="trans_reg_C"/>
    <property type="match status" value="1"/>
</dbReference>
<name>A0A0H3NLP4_YERE1</name>
<evidence type="ECO:0000256" key="13">
    <source>
        <dbReference type="PROSITE-ProRule" id="PRU00169"/>
    </source>
</evidence>
<dbReference type="NCBIfam" id="TIGR02154">
    <property type="entry name" value="PhoB"/>
    <property type="match status" value="1"/>
</dbReference>
<evidence type="ECO:0000256" key="12">
    <source>
        <dbReference type="ARBA" id="ARBA00024735"/>
    </source>
</evidence>
<dbReference type="GO" id="GO:0006355">
    <property type="term" value="P:regulation of DNA-templated transcription"/>
    <property type="evidence" value="ECO:0007669"/>
    <property type="project" value="InterPro"/>
</dbReference>
<dbReference type="GO" id="GO:0005829">
    <property type="term" value="C:cytosol"/>
    <property type="evidence" value="ECO:0007669"/>
    <property type="project" value="TreeGrafter"/>
</dbReference>
<dbReference type="InterPro" id="IPR036388">
    <property type="entry name" value="WH-like_DNA-bd_sf"/>
</dbReference>
<dbReference type="Pfam" id="PF00486">
    <property type="entry name" value="Trans_reg_C"/>
    <property type="match status" value="1"/>
</dbReference>
<comment type="function">
    <text evidence="12">This protein is a positive regulator for the phosphate regulon. Transcription of this operon is positively regulated by PhoB and PhoR when phosphate is limited.</text>
</comment>
<feature type="domain" description="OmpR/PhoB-type" evidence="16">
    <location>
        <begin position="179"/>
        <end position="277"/>
    </location>
</feature>
<dbReference type="PANTHER" id="PTHR48111:SF40">
    <property type="entry name" value="PHOSPHATE REGULON TRANSCRIPTIONAL REGULATORY PROTEIN PHOB"/>
    <property type="match status" value="1"/>
</dbReference>
<evidence type="ECO:0000256" key="7">
    <source>
        <dbReference type="ARBA" id="ARBA00023012"/>
    </source>
</evidence>
<evidence type="ECO:0000259" key="16">
    <source>
        <dbReference type="PROSITE" id="PS51755"/>
    </source>
</evidence>
<keyword evidence="8" id="KW-0805">Transcription regulation</keyword>
<keyword evidence="5 13" id="KW-0597">Phosphoprotein</keyword>
<dbReference type="GO" id="GO:0006817">
    <property type="term" value="P:phosphate ion transport"/>
    <property type="evidence" value="ECO:0007669"/>
    <property type="project" value="UniProtKB-KW"/>
</dbReference>
<dbReference type="EMBL" id="FR729477">
    <property type="protein sequence ID" value="CBY26078.1"/>
    <property type="molecule type" value="Genomic_DNA"/>
</dbReference>
<evidence type="ECO:0000256" key="11">
    <source>
        <dbReference type="ARBA" id="ARBA00023163"/>
    </source>
</evidence>
<dbReference type="PANTHER" id="PTHR48111">
    <property type="entry name" value="REGULATOR OF RPOS"/>
    <property type="match status" value="1"/>
</dbReference>
<dbReference type="GO" id="GO:0000976">
    <property type="term" value="F:transcription cis-regulatory region binding"/>
    <property type="evidence" value="ECO:0007669"/>
    <property type="project" value="TreeGrafter"/>
</dbReference>
<dbReference type="InterPro" id="IPR011879">
    <property type="entry name" value="Sig_transdc_resp-reg_PhoB"/>
</dbReference>
<keyword evidence="11" id="KW-0804">Transcription</keyword>
<accession>A0A0H3NLP4</accession>
<keyword evidence="9 14" id="KW-0238">DNA-binding</keyword>
<sequence length="279" mass="32389">MSAAFCIYHEIYHYAYCWQEGDVFHKNVTKLTHNDLRNQIVTTNLLAGLMMARRILVVEDEAPIREMVCFVLEQNGYQPLEAEDYDSAVTRLSEPYPDLVLLDWMLPGGSGIQFIKHMKREALTRDIPVMMLTARGEEEDRVRGLEVGADDYITKPFSPKELVARIKAVMRRISPMAVEEVIEMQGLSLDPSSHRVMANDQALDMGPTEFKLLHFFMTHPERVYSREQLLNYVWGTNVYVEDRTVDVHIRRLRKALEIDGHDRMVQTVRGTGYRFSTRY</sequence>
<feature type="DNA-binding region" description="OmpR/PhoB-type" evidence="14">
    <location>
        <begin position="179"/>
        <end position="277"/>
    </location>
</feature>
<dbReference type="InterPro" id="IPR001867">
    <property type="entry name" value="OmpR/PhoB-type_DNA-bd"/>
</dbReference>
<dbReference type="SMART" id="SM00862">
    <property type="entry name" value="Trans_reg_C"/>
    <property type="match status" value="1"/>
</dbReference>
<keyword evidence="6" id="KW-0592">Phosphate transport</keyword>
<dbReference type="InterPro" id="IPR016032">
    <property type="entry name" value="Sig_transdc_resp-reg_C-effctor"/>
</dbReference>
<dbReference type="InterPro" id="IPR039420">
    <property type="entry name" value="WalR-like"/>
</dbReference>
<dbReference type="Proteomes" id="UP000008084">
    <property type="component" value="Chromosome"/>
</dbReference>
<dbReference type="Gene3D" id="6.10.250.690">
    <property type="match status" value="1"/>
</dbReference>
<dbReference type="InterPro" id="IPR011006">
    <property type="entry name" value="CheY-like_superfamily"/>
</dbReference>
<dbReference type="GO" id="GO:0000156">
    <property type="term" value="F:phosphorelay response regulator activity"/>
    <property type="evidence" value="ECO:0007669"/>
    <property type="project" value="InterPro"/>
</dbReference>
<evidence type="ECO:0000313" key="17">
    <source>
        <dbReference type="EMBL" id="CBY26078.1"/>
    </source>
</evidence>
<evidence type="ECO:0000256" key="4">
    <source>
        <dbReference type="ARBA" id="ARBA00022490"/>
    </source>
</evidence>
<evidence type="ECO:0000256" key="14">
    <source>
        <dbReference type="PROSITE-ProRule" id="PRU01091"/>
    </source>
</evidence>
<dbReference type="SMART" id="SM00448">
    <property type="entry name" value="REC"/>
    <property type="match status" value="1"/>
</dbReference>
<keyword evidence="10" id="KW-0010">Activator</keyword>
<dbReference type="Gene3D" id="3.40.50.2300">
    <property type="match status" value="1"/>
</dbReference>
<evidence type="ECO:0000256" key="10">
    <source>
        <dbReference type="ARBA" id="ARBA00023159"/>
    </source>
</evidence>
<dbReference type="PATRIC" id="fig|930944.6.peg.2089"/>
<reference evidence="17 18" key="1">
    <citation type="journal article" date="2011" name="J. Bacteriol.">
        <title>Complete genome sequence of Yersinia enterocolitica subsp. palearctica serogroup O:3.</title>
        <authorList>
            <person name="Batzilla J."/>
            <person name="Hoper D."/>
            <person name="Antonenka U."/>
            <person name="Heesemann J."/>
            <person name="Rakin A."/>
        </authorList>
    </citation>
    <scope>NUCLEOTIDE SEQUENCE [LARGE SCALE GENOMIC DNA]</scope>
    <source>
        <strain evidence="18">DSM 13030 / CIP 106945 / Y11</strain>
    </source>
</reference>
<dbReference type="PROSITE" id="PS51755">
    <property type="entry name" value="OMPR_PHOB"/>
    <property type="match status" value="1"/>
</dbReference>
<dbReference type="SUPFAM" id="SSF46894">
    <property type="entry name" value="C-terminal effector domain of the bipartite response regulators"/>
    <property type="match status" value="1"/>
</dbReference>
<dbReference type="NCBIfam" id="NF007546">
    <property type="entry name" value="PRK10161.1"/>
    <property type="match status" value="1"/>
</dbReference>
<dbReference type="CDD" id="cd17618">
    <property type="entry name" value="REC_OmpR_PhoB"/>
    <property type="match status" value="1"/>
</dbReference>
<feature type="modified residue" description="4-aspartylphosphate" evidence="13">
    <location>
        <position position="103"/>
    </location>
</feature>
<protein>
    <recommendedName>
        <fullName evidence="2">Phosphate regulon transcriptional regulatory protein PhoB</fullName>
    </recommendedName>
</protein>
<keyword evidence="3" id="KW-0813">Transport</keyword>
<evidence type="ECO:0000259" key="15">
    <source>
        <dbReference type="PROSITE" id="PS50110"/>
    </source>
</evidence>
<evidence type="ECO:0000256" key="3">
    <source>
        <dbReference type="ARBA" id="ARBA00022448"/>
    </source>
</evidence>
<dbReference type="Gene3D" id="1.10.10.10">
    <property type="entry name" value="Winged helix-like DNA-binding domain superfamily/Winged helix DNA-binding domain"/>
    <property type="match status" value="1"/>
</dbReference>
<dbReference type="PROSITE" id="PS50110">
    <property type="entry name" value="RESPONSE_REGULATORY"/>
    <property type="match status" value="1"/>
</dbReference>
<dbReference type="SUPFAM" id="SSF52172">
    <property type="entry name" value="CheY-like"/>
    <property type="match status" value="1"/>
</dbReference>
<dbReference type="FunFam" id="3.40.50.2300:FF:000001">
    <property type="entry name" value="DNA-binding response regulator PhoB"/>
    <property type="match status" value="1"/>
</dbReference>
<dbReference type="InterPro" id="IPR001789">
    <property type="entry name" value="Sig_transdc_resp-reg_receiver"/>
</dbReference>
<gene>
    <name evidence="17" type="ordered locus">Y11_21031</name>
</gene>
<comment type="subcellular location">
    <subcellularLocation>
        <location evidence="1">Cytoplasm</location>
    </subcellularLocation>
</comment>
<evidence type="ECO:0000313" key="18">
    <source>
        <dbReference type="Proteomes" id="UP000008084"/>
    </source>
</evidence>
<dbReference type="Pfam" id="PF00072">
    <property type="entry name" value="Response_reg"/>
    <property type="match status" value="1"/>
</dbReference>
<dbReference type="KEGG" id="yey:Y11_21031"/>
<evidence type="ECO:0000256" key="6">
    <source>
        <dbReference type="ARBA" id="ARBA00022592"/>
    </source>
</evidence>
<feature type="domain" description="Response regulatory" evidence="15">
    <location>
        <begin position="54"/>
        <end position="170"/>
    </location>
</feature>
<dbReference type="FunFam" id="1.10.10.10:FF:000011">
    <property type="entry name" value="Phosphate regulon transcriptional regulator PhoB"/>
    <property type="match status" value="1"/>
</dbReference>
<evidence type="ECO:0000256" key="1">
    <source>
        <dbReference type="ARBA" id="ARBA00004496"/>
    </source>
</evidence>